<dbReference type="EMBL" id="LAQT01000036">
    <property type="protein sequence ID" value="KPC49588.1"/>
    <property type="molecule type" value="Genomic_DNA"/>
</dbReference>
<sequence length="49" mass="5350">MLAVKYDTCGNDTSGNSSLNCLWTLSLVHEVINCRFGKSLVAFPGLFAR</sequence>
<proteinExistence type="predicted"/>
<reference evidence="1 2" key="1">
    <citation type="submission" date="2015-07" db="EMBL/GenBank/DDBJ databases">
        <title>Draft genome sequence of the Amantichitinum ursilacus IGB-41, a new chitin-degrading bacterium.</title>
        <authorList>
            <person name="Kirstahler P."/>
            <person name="Guenther M."/>
            <person name="Grumaz C."/>
            <person name="Rupp S."/>
            <person name="Zibek S."/>
            <person name="Sohn K."/>
        </authorList>
    </citation>
    <scope>NUCLEOTIDE SEQUENCE [LARGE SCALE GENOMIC DNA]</scope>
    <source>
        <strain evidence="1 2">IGB-41</strain>
    </source>
</reference>
<comment type="caution">
    <text evidence="1">The sequence shown here is derived from an EMBL/GenBank/DDBJ whole genome shotgun (WGS) entry which is preliminary data.</text>
</comment>
<gene>
    <name evidence="1" type="ORF">WG78_19735</name>
</gene>
<keyword evidence="2" id="KW-1185">Reference proteome</keyword>
<organism evidence="1 2">
    <name type="scientific">Amantichitinum ursilacus</name>
    <dbReference type="NCBI Taxonomy" id="857265"/>
    <lineage>
        <taxon>Bacteria</taxon>
        <taxon>Pseudomonadati</taxon>
        <taxon>Pseudomonadota</taxon>
        <taxon>Betaproteobacteria</taxon>
        <taxon>Neisseriales</taxon>
        <taxon>Chitinibacteraceae</taxon>
        <taxon>Amantichitinum</taxon>
    </lineage>
</organism>
<evidence type="ECO:0000313" key="1">
    <source>
        <dbReference type="EMBL" id="KPC49588.1"/>
    </source>
</evidence>
<evidence type="ECO:0000313" key="2">
    <source>
        <dbReference type="Proteomes" id="UP000037939"/>
    </source>
</evidence>
<name>A0A0N1JRU1_9NEIS</name>
<dbReference type="AlphaFoldDB" id="A0A0N1JRU1"/>
<dbReference type="Proteomes" id="UP000037939">
    <property type="component" value="Unassembled WGS sequence"/>
</dbReference>
<protein>
    <submittedName>
        <fullName evidence="1">Uncharacterized protein</fullName>
    </submittedName>
</protein>
<accession>A0A0N1JRU1</accession>